<dbReference type="Proteomes" id="UP000002038">
    <property type="component" value="Unassembled WGS sequence"/>
</dbReference>
<dbReference type="GeneID" id="8500777"/>
<gene>
    <name evidence="1" type="ORF">BDBG_17030</name>
</gene>
<dbReference type="EMBL" id="GG657454">
    <property type="protein sequence ID" value="OAT08407.1"/>
    <property type="molecule type" value="Genomic_DNA"/>
</dbReference>
<dbReference type="VEuPathDB" id="FungiDB:BDBG_17030"/>
<reference evidence="2" key="1">
    <citation type="journal article" date="2015" name="PLoS Genet.">
        <title>The dynamic genome and transcriptome of the human fungal pathogen Blastomyces and close relative Emmonsia.</title>
        <authorList>
            <person name="Munoz J.F."/>
            <person name="Gauthier G.M."/>
            <person name="Desjardins C.A."/>
            <person name="Gallo J.E."/>
            <person name="Holder J."/>
            <person name="Sullivan T.D."/>
            <person name="Marty A.J."/>
            <person name="Carmen J.C."/>
            <person name="Chen Z."/>
            <person name="Ding L."/>
            <person name="Gujja S."/>
            <person name="Magrini V."/>
            <person name="Misas E."/>
            <person name="Mitreva M."/>
            <person name="Priest M."/>
            <person name="Saif S."/>
            <person name="Whiston E.A."/>
            <person name="Young S."/>
            <person name="Zeng Q."/>
            <person name="Goldman W.E."/>
            <person name="Mardis E.R."/>
            <person name="Taylor J.W."/>
            <person name="McEwen J.G."/>
            <person name="Clay O.K."/>
            <person name="Klein B.S."/>
            <person name="Cuomo C.A."/>
        </authorList>
    </citation>
    <scope>NUCLEOTIDE SEQUENCE [LARGE SCALE GENOMIC DNA]</scope>
    <source>
        <strain evidence="2">SLH14081</strain>
    </source>
</reference>
<accession>A0A179UMP2</accession>
<evidence type="ECO:0000313" key="1">
    <source>
        <dbReference type="EMBL" id="OAT08407.1"/>
    </source>
</evidence>
<dbReference type="AlphaFoldDB" id="A0A179UMP2"/>
<proteinExistence type="predicted"/>
<protein>
    <submittedName>
        <fullName evidence="1">Uncharacterized protein</fullName>
    </submittedName>
</protein>
<keyword evidence="2" id="KW-1185">Reference proteome</keyword>
<evidence type="ECO:0000313" key="2">
    <source>
        <dbReference type="Proteomes" id="UP000002038"/>
    </source>
</evidence>
<organism evidence="1 2">
    <name type="scientific">Blastomyces gilchristii (strain SLH14081)</name>
    <name type="common">Blastomyces dermatitidis</name>
    <dbReference type="NCBI Taxonomy" id="559298"/>
    <lineage>
        <taxon>Eukaryota</taxon>
        <taxon>Fungi</taxon>
        <taxon>Dikarya</taxon>
        <taxon>Ascomycota</taxon>
        <taxon>Pezizomycotina</taxon>
        <taxon>Eurotiomycetes</taxon>
        <taxon>Eurotiomycetidae</taxon>
        <taxon>Onygenales</taxon>
        <taxon>Ajellomycetaceae</taxon>
        <taxon>Blastomyces</taxon>
    </lineage>
</organism>
<sequence>MFQPLADTSHPPAALTLLSECVIRQLSLSRASAQSKVQTLNCTLVNRHPGRDPVLHTFAGSPSRWAGPRRCRQVRELHSLIKSFNQTVLKAPGYIKASFGRRAGPDHLSSWFEHSLARSRLWPGTTFNPPWLKMPGASHIIPAAHLWPGLLPRLRLLTSSD</sequence>
<name>A0A179UMP2_BLAGS</name>
<dbReference type="KEGG" id="bgh:BDBG_17030"/>
<dbReference type="RefSeq" id="XP_031578269.1">
    <property type="nucleotide sequence ID" value="XM_031724841.1"/>
</dbReference>